<dbReference type="STRING" id="1111738.GCA_000427905_00203"/>
<dbReference type="InterPro" id="IPR024020">
    <property type="entry name" value="Anit_sigma_mycothiol_RsrA"/>
</dbReference>
<dbReference type="Pfam" id="PF13490">
    <property type="entry name" value="zf-HC2"/>
    <property type="match status" value="1"/>
</dbReference>
<sequence>MSDECADARPNCSDVLAEVYLLLDKECHEEHAAELRRHLDGCPDCLEQYGISEGLKQLLARKCGGDHAPQKLKERLRAKIREAHLAGAEKSDAAGEGTVEVRED</sequence>
<reference evidence="3" key="2">
    <citation type="submission" date="2018-05" db="EMBL/GenBank/DDBJ databases">
        <authorList>
            <person name="Lanie J.A."/>
            <person name="Ng W.-L."/>
            <person name="Kazmierczak K.M."/>
            <person name="Andrzejewski T.M."/>
            <person name="Davidsen T.M."/>
            <person name="Wayne K.J."/>
            <person name="Tettelin H."/>
            <person name="Glass J.I."/>
            <person name="Rusch D."/>
            <person name="Podicherti R."/>
            <person name="Tsui H.-C.T."/>
            <person name="Winkler M.E."/>
        </authorList>
    </citation>
    <scope>NUCLEOTIDE SEQUENCE</scope>
    <source>
        <strain evidence="3">ZC4RG45</strain>
    </source>
</reference>
<dbReference type="InterPro" id="IPR027383">
    <property type="entry name" value="Znf_put"/>
</dbReference>
<evidence type="ECO:0000313" key="2">
    <source>
        <dbReference type="EMBL" id="MFO7191279.1"/>
    </source>
</evidence>
<dbReference type="EMBL" id="QGUI01000028">
    <property type="protein sequence ID" value="PZN01221.1"/>
    <property type="molecule type" value="Genomic_DNA"/>
</dbReference>
<dbReference type="EMBL" id="QGUI02000022">
    <property type="protein sequence ID" value="MFO7191279.1"/>
    <property type="molecule type" value="Genomic_DNA"/>
</dbReference>
<dbReference type="Proteomes" id="UP000249324">
    <property type="component" value="Unassembled WGS sequence"/>
</dbReference>
<dbReference type="NCBIfam" id="TIGR03988">
    <property type="entry name" value="antisig_RsrA"/>
    <property type="match status" value="1"/>
</dbReference>
<protein>
    <submittedName>
        <fullName evidence="3">Mycothiol system anti-sigma-R factor</fullName>
    </submittedName>
</protein>
<organism evidence="3">
    <name type="scientific">Thermocrispum agreste</name>
    <dbReference type="NCBI Taxonomy" id="37925"/>
    <lineage>
        <taxon>Bacteria</taxon>
        <taxon>Bacillati</taxon>
        <taxon>Actinomycetota</taxon>
        <taxon>Actinomycetes</taxon>
        <taxon>Pseudonocardiales</taxon>
        <taxon>Pseudonocardiaceae</taxon>
        <taxon>Thermocrispum</taxon>
    </lineage>
</organism>
<dbReference type="AlphaFoldDB" id="A0A2W4JQG7"/>
<reference evidence="2" key="4">
    <citation type="submission" date="2023-08" db="EMBL/GenBank/DDBJ databases">
        <authorList>
            <person name="Guima S.E.S."/>
            <person name="Martins L.F."/>
            <person name="Silva A.M."/>
            <person name="Setubal J.C."/>
        </authorList>
    </citation>
    <scope>NUCLEOTIDE SEQUENCE</scope>
    <source>
        <strain evidence="2">ZC4RG45</strain>
    </source>
</reference>
<evidence type="ECO:0000313" key="4">
    <source>
        <dbReference type="Proteomes" id="UP000249324"/>
    </source>
</evidence>
<name>A0A2W4JQG7_9PSEU</name>
<reference evidence="2" key="1">
    <citation type="submission" date="2018-05" db="EMBL/GenBank/DDBJ databases">
        <authorList>
            <person name="Moura L."/>
            <person name="Setubal J.C."/>
        </authorList>
    </citation>
    <scope>NUCLEOTIDE SEQUENCE</scope>
    <source>
        <strain evidence="2">ZC4RG45</strain>
    </source>
</reference>
<feature type="domain" description="Putative zinc-finger" evidence="1">
    <location>
        <begin position="12"/>
        <end position="45"/>
    </location>
</feature>
<reference evidence="2 4" key="3">
    <citation type="journal article" date="2021" name="BMC Genomics">
        <title>Genome-resolved metagenome and metatranscriptome analyses of thermophilic composting reveal key bacterial players and their metabolic interactions.</title>
        <authorList>
            <person name="Braga L.P.P."/>
            <person name="Pereira R.V."/>
            <person name="Martins L.F."/>
            <person name="Moura L.M.S."/>
            <person name="Sanchez F.B."/>
            <person name="Patane J.S.L."/>
            <person name="da Silva A.M."/>
            <person name="Setubal J.C."/>
        </authorList>
    </citation>
    <scope>NUCLEOTIDE SEQUENCE [LARGE SCALE GENOMIC DNA]</scope>
    <source>
        <strain evidence="2">ZC4RG45</strain>
    </source>
</reference>
<evidence type="ECO:0000259" key="1">
    <source>
        <dbReference type="Pfam" id="PF13490"/>
    </source>
</evidence>
<evidence type="ECO:0000313" key="3">
    <source>
        <dbReference type="EMBL" id="PZN01221.1"/>
    </source>
</evidence>
<proteinExistence type="predicted"/>
<accession>A0A2W4JQG7</accession>
<gene>
    <name evidence="3" type="primary">rsrA</name>
    <name evidence="2" type="ORF">DIU77_003435</name>
    <name evidence="3" type="ORF">DIU77_01350</name>
</gene>
<comment type="caution">
    <text evidence="3">The sequence shown here is derived from an EMBL/GenBank/DDBJ whole genome shotgun (WGS) entry which is preliminary data.</text>
</comment>